<evidence type="ECO:0000313" key="8">
    <source>
        <dbReference type="Proteomes" id="UP000049472"/>
    </source>
</evidence>
<dbReference type="PANTHER" id="PTHR30204:SF69">
    <property type="entry name" value="MERR-FAMILY TRANSCRIPTIONAL REGULATOR"/>
    <property type="match status" value="1"/>
</dbReference>
<sequence length="244" mass="28372">MEKVRYMISDAAAAVDVETHVLRYWEDELGLDVPRNELGHRYYTRDNIKQFLRIKELKEKGYQLRAIRDMLHSDAPGEPLNPPNPAAMEKSVQPVNYTNITNQTVKQEMSGYKPAYHDELPGYNHTYRSRTADERMDEFRELMSNIVGRAIALNNEELSQQISTDVQERILKEMNYLMREQDSAQEERYKKLDAAIRGNLRRKGLFSRKKNADMPADTKISAADTKGKKGRDKTRTHELNPVRL</sequence>
<dbReference type="InterPro" id="IPR047057">
    <property type="entry name" value="MerR_fam"/>
</dbReference>
<keyword evidence="8" id="KW-1185">Reference proteome</keyword>
<keyword evidence="3" id="KW-0238">DNA-binding</keyword>
<dbReference type="EMBL" id="CVRQ01000069">
    <property type="protein sequence ID" value="CRL42447.1"/>
    <property type="molecule type" value="Genomic_DNA"/>
</dbReference>
<feature type="compositionally biased region" description="Basic and acidic residues" evidence="5">
    <location>
        <begin position="233"/>
        <end position="244"/>
    </location>
</feature>
<keyword evidence="2" id="KW-0805">Transcription regulation</keyword>
<dbReference type="GO" id="GO:0003677">
    <property type="term" value="F:DNA binding"/>
    <property type="evidence" value="ECO:0007669"/>
    <property type="project" value="UniProtKB-KW"/>
</dbReference>
<evidence type="ECO:0000256" key="4">
    <source>
        <dbReference type="ARBA" id="ARBA00023163"/>
    </source>
</evidence>
<organism evidence="7 8">
    <name type="scientific">Agathobacter rectalis</name>
    <dbReference type="NCBI Taxonomy" id="39491"/>
    <lineage>
        <taxon>Bacteria</taxon>
        <taxon>Bacillati</taxon>
        <taxon>Bacillota</taxon>
        <taxon>Clostridia</taxon>
        <taxon>Lachnospirales</taxon>
        <taxon>Lachnospiraceae</taxon>
        <taxon>Agathobacter</taxon>
    </lineage>
</organism>
<evidence type="ECO:0000256" key="1">
    <source>
        <dbReference type="ARBA" id="ARBA00022491"/>
    </source>
</evidence>
<reference evidence="8" key="1">
    <citation type="submission" date="2015-05" db="EMBL/GenBank/DDBJ databases">
        <authorList>
            <consortium name="Pathogen Informatics"/>
        </authorList>
    </citation>
    <scope>NUCLEOTIDE SEQUENCE [LARGE SCALE GENOMIC DNA]</scope>
    <source>
        <strain evidence="8">T1-815</strain>
    </source>
</reference>
<dbReference type="Gene3D" id="1.10.1660.10">
    <property type="match status" value="1"/>
</dbReference>
<dbReference type="Pfam" id="PF13411">
    <property type="entry name" value="MerR_1"/>
    <property type="match status" value="1"/>
</dbReference>
<dbReference type="GO" id="GO:0003700">
    <property type="term" value="F:DNA-binding transcription factor activity"/>
    <property type="evidence" value="ECO:0007669"/>
    <property type="project" value="InterPro"/>
</dbReference>
<evidence type="ECO:0000313" key="7">
    <source>
        <dbReference type="EMBL" id="CRL42447.1"/>
    </source>
</evidence>
<proteinExistence type="predicted"/>
<dbReference type="AlphaFoldDB" id="A0A0M6X0I0"/>
<dbReference type="CDD" id="cd04764">
    <property type="entry name" value="HTH_MlrA-like_sg1"/>
    <property type="match status" value="1"/>
</dbReference>
<dbReference type="InterPro" id="IPR009061">
    <property type="entry name" value="DNA-bd_dom_put_sf"/>
</dbReference>
<dbReference type="SMART" id="SM00422">
    <property type="entry name" value="HTH_MERR"/>
    <property type="match status" value="1"/>
</dbReference>
<gene>
    <name evidence="7" type="ORF">T1815_01851</name>
</gene>
<name>A0A0M6X0I0_9FIRM</name>
<keyword evidence="1" id="KW-0678">Repressor</keyword>
<protein>
    <recommendedName>
        <fullName evidence="6">HTH merR-type domain-containing protein</fullName>
    </recommendedName>
</protein>
<keyword evidence="4" id="KW-0804">Transcription</keyword>
<evidence type="ECO:0000259" key="6">
    <source>
        <dbReference type="PROSITE" id="PS50937"/>
    </source>
</evidence>
<dbReference type="PROSITE" id="PS50937">
    <property type="entry name" value="HTH_MERR_2"/>
    <property type="match status" value="1"/>
</dbReference>
<dbReference type="SUPFAM" id="SSF46955">
    <property type="entry name" value="Putative DNA-binding domain"/>
    <property type="match status" value="1"/>
</dbReference>
<evidence type="ECO:0000256" key="2">
    <source>
        <dbReference type="ARBA" id="ARBA00023015"/>
    </source>
</evidence>
<dbReference type="Proteomes" id="UP000049472">
    <property type="component" value="Unassembled WGS sequence"/>
</dbReference>
<feature type="region of interest" description="Disordered" evidence="5">
    <location>
        <begin position="206"/>
        <end position="244"/>
    </location>
</feature>
<feature type="domain" description="HTH merR-type" evidence="6">
    <location>
        <begin position="5"/>
        <end position="73"/>
    </location>
</feature>
<dbReference type="InterPro" id="IPR000551">
    <property type="entry name" value="MerR-type_HTH_dom"/>
</dbReference>
<evidence type="ECO:0000256" key="5">
    <source>
        <dbReference type="SAM" id="MobiDB-lite"/>
    </source>
</evidence>
<evidence type="ECO:0000256" key="3">
    <source>
        <dbReference type="ARBA" id="ARBA00023125"/>
    </source>
</evidence>
<accession>A0A0M6X0I0</accession>
<dbReference type="PANTHER" id="PTHR30204">
    <property type="entry name" value="REDOX-CYCLING DRUG-SENSING TRANSCRIPTIONAL ACTIVATOR SOXR"/>
    <property type="match status" value="1"/>
</dbReference>